<dbReference type="Proteomes" id="UP000003250">
    <property type="component" value="Unassembled WGS sequence"/>
</dbReference>
<keyword evidence="2" id="KW-1185">Reference proteome</keyword>
<sequence length="79" mass="8632">MSDTKQGFYREDHPMAEAQKLLLEQAKRATHSADRKLSDAADTEAEARSIRAAADEQLRYAAQLTAAAEALNSVETPAE</sequence>
<organism evidence="1 2">
    <name type="scientific">Mesorhizobium alhagi CCNWXJ12-2</name>
    <dbReference type="NCBI Taxonomy" id="1107882"/>
    <lineage>
        <taxon>Bacteria</taxon>
        <taxon>Pseudomonadati</taxon>
        <taxon>Pseudomonadota</taxon>
        <taxon>Alphaproteobacteria</taxon>
        <taxon>Hyphomicrobiales</taxon>
        <taxon>Phyllobacteriaceae</taxon>
        <taxon>Allomesorhizobium</taxon>
    </lineage>
</organism>
<proteinExistence type="predicted"/>
<reference evidence="1 2" key="1">
    <citation type="journal article" date="2012" name="J. Bacteriol.">
        <title>Draft Genome Sequence of Mesorhizobium alhagi CCNWXJ12-2T, a Novel Salt-Resistant Species Isolated from the Desert of Northwestern China.</title>
        <authorList>
            <person name="Zhou M."/>
            <person name="Chen W."/>
            <person name="Chen H."/>
            <person name="Wei G."/>
        </authorList>
    </citation>
    <scope>NUCLEOTIDE SEQUENCE [LARGE SCALE GENOMIC DNA]</scope>
    <source>
        <strain evidence="1 2">CCNWXJ12-2</strain>
    </source>
</reference>
<evidence type="ECO:0000313" key="2">
    <source>
        <dbReference type="Proteomes" id="UP000003250"/>
    </source>
</evidence>
<gene>
    <name evidence="1" type="ORF">MAXJ12_08604</name>
</gene>
<name>H0HNJ8_9HYPH</name>
<protein>
    <submittedName>
        <fullName evidence="1">Uncharacterized protein</fullName>
    </submittedName>
</protein>
<dbReference type="PATRIC" id="fig|1107882.3.peg.1679"/>
<dbReference type="AlphaFoldDB" id="H0HNJ8"/>
<evidence type="ECO:0000313" key="1">
    <source>
        <dbReference type="EMBL" id="EHK57651.1"/>
    </source>
</evidence>
<dbReference type="RefSeq" id="WP_008835360.1">
    <property type="nucleotide sequence ID" value="NZ_AHAM01000058.1"/>
</dbReference>
<accession>H0HNJ8</accession>
<dbReference type="EMBL" id="AHAM01000058">
    <property type="protein sequence ID" value="EHK57651.1"/>
    <property type="molecule type" value="Genomic_DNA"/>
</dbReference>